<comment type="similarity">
    <text evidence="1 3">Belongs to the UreD family.</text>
</comment>
<organism evidence="4 5">
    <name type="scientific">Halalkalicoccus paucihalophilus</name>
    <dbReference type="NCBI Taxonomy" id="1008153"/>
    <lineage>
        <taxon>Archaea</taxon>
        <taxon>Methanobacteriati</taxon>
        <taxon>Methanobacteriota</taxon>
        <taxon>Stenosarchaea group</taxon>
        <taxon>Halobacteria</taxon>
        <taxon>Halobacteriales</taxon>
        <taxon>Halococcaceae</taxon>
        <taxon>Halalkalicoccus</taxon>
    </lineage>
</organism>
<comment type="subcellular location">
    <subcellularLocation>
        <location evidence="3">Cytoplasm</location>
    </subcellularLocation>
</comment>
<comment type="subunit">
    <text evidence="3">UreD, UreF and UreG form a complex that acts as a GTP-hydrolysis-dependent molecular chaperone, activating the urease apoprotein by helping to assemble the nickel containing metallocenter of UreC. The UreE protein probably delivers the nickel.</text>
</comment>
<comment type="caution">
    <text evidence="4">The sequence shown here is derived from an EMBL/GenBank/DDBJ whole genome shotgun (WGS) entry which is preliminary data.</text>
</comment>
<dbReference type="InterPro" id="IPR002669">
    <property type="entry name" value="UreD"/>
</dbReference>
<name>A0A151A899_9EURY</name>
<keyword evidence="3" id="KW-0963">Cytoplasm</keyword>
<keyword evidence="2 3" id="KW-0143">Chaperone</keyword>
<evidence type="ECO:0000313" key="5">
    <source>
        <dbReference type="Proteomes" id="UP000075321"/>
    </source>
</evidence>
<dbReference type="PANTHER" id="PTHR33643:SF1">
    <property type="entry name" value="UREASE ACCESSORY PROTEIN D"/>
    <property type="match status" value="1"/>
</dbReference>
<dbReference type="GO" id="GO:0016151">
    <property type="term" value="F:nickel cation binding"/>
    <property type="evidence" value="ECO:0007669"/>
    <property type="project" value="UniProtKB-UniRule"/>
</dbReference>
<dbReference type="OrthoDB" id="10701at2157"/>
<evidence type="ECO:0000256" key="3">
    <source>
        <dbReference type="HAMAP-Rule" id="MF_01384"/>
    </source>
</evidence>
<proteinExistence type="inferred from homology"/>
<accession>A0A151A899</accession>
<dbReference type="EMBL" id="LTAZ01000017">
    <property type="protein sequence ID" value="KYH23926.1"/>
    <property type="molecule type" value="Genomic_DNA"/>
</dbReference>
<dbReference type="Proteomes" id="UP000075321">
    <property type="component" value="Unassembled WGS sequence"/>
</dbReference>
<sequence length="299" mass="32337">MAESVPAAFEGYATEKLPTPAGSPGKDGVLELTLAPDVEGTTRAIHEYVEVPFHLTRGLYHDPEPGLLTRCVQTPTGGVAQGDRHRTRVEAKPDAKARITAQSATKVQSMERNYAQLGVELDIGEGAYLEYLPEPVILHEGTRCLQTADVTLHEGGTVLFSDVVVSGRLARGERFAYDRYRSQLRVDASNGTPLLQDSLDLAPDERSPQSPGVLGEFAVIGSLYALGIENTEVITDRIHDRIDDDQSAVHAGVTRSPDDRGVIVRALGDQRAPVTDALREAWAAVRTARLGSEIPEARP</sequence>
<reference evidence="4 5" key="1">
    <citation type="submission" date="2016-02" db="EMBL/GenBank/DDBJ databases">
        <title>Genome sequence of Halalkalicoccus paucihalophilus DSM 24557.</title>
        <authorList>
            <person name="Poehlein A."/>
            <person name="Daniel R."/>
        </authorList>
    </citation>
    <scope>NUCLEOTIDE SEQUENCE [LARGE SCALE GENOMIC DNA]</scope>
    <source>
        <strain evidence="4 5">DSM 24557</strain>
    </source>
</reference>
<dbReference type="PATRIC" id="fig|1008153.3.peg.4288"/>
<evidence type="ECO:0000313" key="4">
    <source>
        <dbReference type="EMBL" id="KYH23926.1"/>
    </source>
</evidence>
<keyword evidence="5" id="KW-1185">Reference proteome</keyword>
<gene>
    <name evidence="3 4" type="primary">ureD</name>
    <name evidence="4" type="ORF">HAPAU_40050</name>
</gene>
<dbReference type="Pfam" id="PF01774">
    <property type="entry name" value="UreD"/>
    <property type="match status" value="1"/>
</dbReference>
<evidence type="ECO:0000256" key="2">
    <source>
        <dbReference type="ARBA" id="ARBA00023186"/>
    </source>
</evidence>
<dbReference type="HAMAP" id="MF_01384">
    <property type="entry name" value="UreD"/>
    <property type="match status" value="1"/>
</dbReference>
<evidence type="ECO:0000256" key="1">
    <source>
        <dbReference type="ARBA" id="ARBA00007177"/>
    </source>
</evidence>
<keyword evidence="3" id="KW-0996">Nickel insertion</keyword>
<comment type="function">
    <text evidence="3">Required for maturation of urease via the functional incorporation of the urease nickel metallocenter.</text>
</comment>
<dbReference type="GO" id="GO:0005737">
    <property type="term" value="C:cytoplasm"/>
    <property type="evidence" value="ECO:0007669"/>
    <property type="project" value="UniProtKB-SubCell"/>
</dbReference>
<protein>
    <recommendedName>
        <fullName evidence="3">Urease accessory protein UreD</fullName>
    </recommendedName>
</protein>
<dbReference type="PANTHER" id="PTHR33643">
    <property type="entry name" value="UREASE ACCESSORY PROTEIN D"/>
    <property type="match status" value="1"/>
</dbReference>
<dbReference type="AlphaFoldDB" id="A0A151A899"/>
<dbReference type="RefSeq" id="WP_066385653.1">
    <property type="nucleotide sequence ID" value="NZ_LTAZ01000017.1"/>
</dbReference>